<feature type="domain" description="DUF7730" evidence="2">
    <location>
        <begin position="22"/>
        <end position="199"/>
    </location>
</feature>
<evidence type="ECO:0000313" key="4">
    <source>
        <dbReference type="Proteomes" id="UP000781932"/>
    </source>
</evidence>
<gene>
    <name evidence="3" type="ORF">CkaCkLH20_04325</name>
</gene>
<evidence type="ECO:0000256" key="1">
    <source>
        <dbReference type="SAM" id="Coils"/>
    </source>
</evidence>
<keyword evidence="4" id="KW-1185">Reference proteome</keyword>
<dbReference type="PANTHER" id="PTHR42085">
    <property type="entry name" value="F-BOX DOMAIN-CONTAINING PROTEIN"/>
    <property type="match status" value="1"/>
</dbReference>
<dbReference type="OrthoDB" id="62952at2759"/>
<dbReference type="InterPro" id="IPR038883">
    <property type="entry name" value="AN11006-like"/>
</dbReference>
<accession>A0A9P6I9L0</accession>
<reference evidence="3" key="1">
    <citation type="submission" date="2020-03" db="EMBL/GenBank/DDBJ databases">
        <authorList>
            <person name="He L."/>
        </authorList>
    </citation>
    <scope>NUCLEOTIDE SEQUENCE</scope>
    <source>
        <strain evidence="3">CkLH20</strain>
    </source>
</reference>
<proteinExistence type="predicted"/>
<dbReference type="RefSeq" id="XP_038747748.1">
    <property type="nucleotide sequence ID" value="XM_038887044.1"/>
</dbReference>
<dbReference type="Proteomes" id="UP000781932">
    <property type="component" value="Unassembled WGS sequence"/>
</dbReference>
<dbReference type="GeneID" id="62160118"/>
<evidence type="ECO:0000259" key="2">
    <source>
        <dbReference type="Pfam" id="PF24864"/>
    </source>
</evidence>
<feature type="coiled-coil region" evidence="1">
    <location>
        <begin position="370"/>
        <end position="439"/>
    </location>
</feature>
<sequence>MASLTLTIALPPNQYHSSAKTLLGLPLELRNQIYHAALVTPAKHYLQHNPDCHFRHGHTRTSIEPAASMVLDPTVEIAEPMLYPWDLPSDCRCAKRTMLNLLLACRQIHREAAPIFWRHNTFVFESSDEFTICVGSRLRESYRKMLRSVYIASPQPAETAVKTSFNLFTQEHVWQPIQRWCQFWGVLNQCAGMRDLAIRPEVVRKHATDLGRLKTRMPGLRRLELTYVGTFKDRSVLYDRHWGSFRGCTTIHRETVFVRAAQEVDLGSLDGSAKSAKELHRGFTTNFCVYVGRIARERFLGCEDAEELDLHSGAVSAELNDRNSEFEVELPDGKTARLYFMGVPQSKETRVALARRSMARDWKLRKEGKASAAEEKVLEEMRQKRVLRKEQVVDDEARERERVLDERRYRAHEMRDAERKEKRAEKAEIRRAAEVAKEERRMGRKRIVREEVVEDVKAVVDVKEVVEEVSQAAPKTPRKVVVKKEVKWAGKKKGMGRRKGMSEIEEDLRDMSWDSSPWDSALDADTW</sequence>
<keyword evidence="1" id="KW-0175">Coiled coil</keyword>
<evidence type="ECO:0000313" key="3">
    <source>
        <dbReference type="EMBL" id="KAF9878287.1"/>
    </source>
</evidence>
<dbReference type="PANTHER" id="PTHR42085:SF2">
    <property type="entry name" value="F-BOX DOMAIN-CONTAINING PROTEIN"/>
    <property type="match status" value="1"/>
</dbReference>
<protein>
    <recommendedName>
        <fullName evidence="2">DUF7730 domain-containing protein</fullName>
    </recommendedName>
</protein>
<dbReference type="Pfam" id="PF24864">
    <property type="entry name" value="DUF7730"/>
    <property type="match status" value="1"/>
</dbReference>
<organism evidence="3 4">
    <name type="scientific">Colletotrichum karsti</name>
    <dbReference type="NCBI Taxonomy" id="1095194"/>
    <lineage>
        <taxon>Eukaryota</taxon>
        <taxon>Fungi</taxon>
        <taxon>Dikarya</taxon>
        <taxon>Ascomycota</taxon>
        <taxon>Pezizomycotina</taxon>
        <taxon>Sordariomycetes</taxon>
        <taxon>Hypocreomycetidae</taxon>
        <taxon>Glomerellales</taxon>
        <taxon>Glomerellaceae</taxon>
        <taxon>Colletotrichum</taxon>
        <taxon>Colletotrichum boninense species complex</taxon>
    </lineage>
</organism>
<comment type="caution">
    <text evidence="3">The sequence shown here is derived from an EMBL/GenBank/DDBJ whole genome shotgun (WGS) entry which is preliminary data.</text>
</comment>
<dbReference type="EMBL" id="JAATWM020000011">
    <property type="protein sequence ID" value="KAF9878287.1"/>
    <property type="molecule type" value="Genomic_DNA"/>
</dbReference>
<name>A0A9P6I9L0_9PEZI</name>
<dbReference type="InterPro" id="IPR056632">
    <property type="entry name" value="DUF7730"/>
</dbReference>
<reference evidence="3" key="2">
    <citation type="submission" date="2020-11" db="EMBL/GenBank/DDBJ databases">
        <title>Whole genome sequencing of Colletotrichum sp.</title>
        <authorList>
            <person name="Li H."/>
        </authorList>
    </citation>
    <scope>NUCLEOTIDE SEQUENCE</scope>
    <source>
        <strain evidence="3">CkLH20</strain>
    </source>
</reference>
<dbReference type="AlphaFoldDB" id="A0A9P6I9L0"/>